<gene>
    <name evidence="4" type="ORF">AMPC_16460</name>
</gene>
<proteinExistence type="inferred from homology"/>
<sequence length="240" mass="27141">MTTGTQRGAVRSPSRRASHTVKRALDVVAAAAGLLLASPLLAVTAIAVRATMGSPVLFRQVRPGLHGRPFRIIKFRTMRAPRPGEVWHRTDAERVTRLGRLLRATSLDELPELWNVLRGEMSLVGPRPLLMEYLAEYTPEEWRRHDVLPGITGWAAVNGRCNLELRDRFKLDVWYVDHWSLWLDLRILARTAIQVVRRQDVFPERELKVLGLGDQDRDVEGTSWMKQKAPSGANTGERGT</sequence>
<keyword evidence="4" id="KW-0808">Transferase</keyword>
<evidence type="ECO:0000259" key="3">
    <source>
        <dbReference type="Pfam" id="PF02397"/>
    </source>
</evidence>
<comment type="similarity">
    <text evidence="1">Belongs to the bacterial sugar transferase family.</text>
</comment>
<evidence type="ECO:0000256" key="1">
    <source>
        <dbReference type="ARBA" id="ARBA00006464"/>
    </source>
</evidence>
<dbReference type="InterPro" id="IPR003362">
    <property type="entry name" value="Bact_transf"/>
</dbReference>
<dbReference type="Proteomes" id="UP001162734">
    <property type="component" value="Chromosome"/>
</dbReference>
<keyword evidence="5" id="KW-1185">Reference proteome</keyword>
<reference evidence="5" key="1">
    <citation type="journal article" date="2022" name="Int. J. Syst. Evol. Microbiol.">
        <title>Anaeromyxobacter oryzae sp. nov., Anaeromyxobacter diazotrophicus sp. nov. and Anaeromyxobacter paludicola sp. nov., isolated from paddy soils.</title>
        <authorList>
            <person name="Itoh H."/>
            <person name="Xu Z."/>
            <person name="Mise K."/>
            <person name="Masuda Y."/>
            <person name="Ushijima N."/>
            <person name="Hayakawa C."/>
            <person name="Shiratori Y."/>
            <person name="Senoo K."/>
        </authorList>
    </citation>
    <scope>NUCLEOTIDE SEQUENCE [LARGE SCALE GENOMIC DNA]</scope>
    <source>
        <strain evidence="5">Red630</strain>
    </source>
</reference>
<feature type="region of interest" description="Disordered" evidence="2">
    <location>
        <begin position="220"/>
        <end position="240"/>
    </location>
</feature>
<protein>
    <submittedName>
        <fullName evidence="4">Sugar transferase</fullName>
    </submittedName>
</protein>
<evidence type="ECO:0000313" key="5">
    <source>
        <dbReference type="Proteomes" id="UP001162734"/>
    </source>
</evidence>
<accession>A0ABM7X9L9</accession>
<dbReference type="PANTHER" id="PTHR30576:SF8">
    <property type="entry name" value="UNDECAPRENYL-PHOSPHATE GALACTOSE PHOSPHOTRANSFERASE"/>
    <property type="match status" value="1"/>
</dbReference>
<evidence type="ECO:0000256" key="2">
    <source>
        <dbReference type="SAM" id="MobiDB-lite"/>
    </source>
</evidence>
<dbReference type="Pfam" id="PF02397">
    <property type="entry name" value="Bac_transf"/>
    <property type="match status" value="1"/>
</dbReference>
<feature type="domain" description="Bacterial sugar transferase" evidence="3">
    <location>
        <begin position="22"/>
        <end position="196"/>
    </location>
</feature>
<organism evidence="4 5">
    <name type="scientific">Anaeromyxobacter paludicola</name>
    <dbReference type="NCBI Taxonomy" id="2918171"/>
    <lineage>
        <taxon>Bacteria</taxon>
        <taxon>Pseudomonadati</taxon>
        <taxon>Myxococcota</taxon>
        <taxon>Myxococcia</taxon>
        <taxon>Myxococcales</taxon>
        <taxon>Cystobacterineae</taxon>
        <taxon>Anaeromyxobacteraceae</taxon>
        <taxon>Anaeromyxobacter</taxon>
    </lineage>
</organism>
<dbReference type="RefSeq" id="WP_318654321.1">
    <property type="nucleotide sequence ID" value="NZ_AP025592.1"/>
</dbReference>
<name>A0ABM7X9L9_9BACT</name>
<evidence type="ECO:0000313" key="4">
    <source>
        <dbReference type="EMBL" id="BDG08533.1"/>
    </source>
</evidence>
<dbReference type="GO" id="GO:0016740">
    <property type="term" value="F:transferase activity"/>
    <property type="evidence" value="ECO:0007669"/>
    <property type="project" value="UniProtKB-KW"/>
</dbReference>
<dbReference type="EMBL" id="AP025592">
    <property type="protein sequence ID" value="BDG08533.1"/>
    <property type="molecule type" value="Genomic_DNA"/>
</dbReference>
<dbReference type="PANTHER" id="PTHR30576">
    <property type="entry name" value="COLANIC BIOSYNTHESIS UDP-GLUCOSE LIPID CARRIER TRANSFERASE"/>
    <property type="match status" value="1"/>
</dbReference>